<proteinExistence type="predicted"/>
<gene>
    <name evidence="1" type="ORF">BBA_09778</name>
</gene>
<sequence length="97" mass="10548">MGDAGVGASPEENLLRMQDQLFDSESRQHTVANNWDSATTNAPLETAEAVPEEHYRIQALAQGALGFSLTDRPLKRNRAAFEARPSGRHSLRLSGGT</sequence>
<dbReference type="EMBL" id="JH725216">
    <property type="protein sequence ID" value="EJP61273.1"/>
    <property type="molecule type" value="Genomic_DNA"/>
</dbReference>
<accession>J5J3F8</accession>
<dbReference type="GeneID" id="19892790"/>
<dbReference type="RefSeq" id="XP_008603097.1">
    <property type="nucleotide sequence ID" value="XM_008604875.1"/>
</dbReference>
<dbReference type="HOGENOM" id="CLU_2527122_0_0_1"/>
<dbReference type="InParanoid" id="J5J3F8"/>
<evidence type="ECO:0000313" key="2">
    <source>
        <dbReference type="Proteomes" id="UP000002762"/>
    </source>
</evidence>
<name>J5J3F8_BEAB2</name>
<evidence type="ECO:0000313" key="1">
    <source>
        <dbReference type="EMBL" id="EJP61273.1"/>
    </source>
</evidence>
<keyword evidence="2" id="KW-1185">Reference proteome</keyword>
<protein>
    <submittedName>
        <fullName evidence="1">Uncharacterized protein</fullName>
    </submittedName>
</protein>
<organism evidence="1 2">
    <name type="scientific">Beauveria bassiana (strain ARSEF 2860)</name>
    <name type="common">White muscardine disease fungus</name>
    <name type="synonym">Tritirachium shiotae</name>
    <dbReference type="NCBI Taxonomy" id="655819"/>
    <lineage>
        <taxon>Eukaryota</taxon>
        <taxon>Fungi</taxon>
        <taxon>Dikarya</taxon>
        <taxon>Ascomycota</taxon>
        <taxon>Pezizomycotina</taxon>
        <taxon>Sordariomycetes</taxon>
        <taxon>Hypocreomycetidae</taxon>
        <taxon>Hypocreales</taxon>
        <taxon>Cordycipitaceae</taxon>
        <taxon>Beauveria</taxon>
    </lineage>
</organism>
<reference evidence="1 2" key="1">
    <citation type="journal article" date="2012" name="Sci. Rep.">
        <title>Genomic perspectives on the evolution of fungal entomopathogenicity in Beauveria bassiana.</title>
        <authorList>
            <person name="Xiao G."/>
            <person name="Ying S.H."/>
            <person name="Zheng P."/>
            <person name="Wang Z.L."/>
            <person name="Zhang S."/>
            <person name="Xie X.Q."/>
            <person name="Shang Y."/>
            <person name="St Leger R.J."/>
            <person name="Zhao G.P."/>
            <person name="Wang C."/>
            <person name="Feng M.G."/>
        </authorList>
    </citation>
    <scope>NUCLEOTIDE SEQUENCE [LARGE SCALE GENOMIC DNA]</scope>
    <source>
        <strain evidence="1 2">ARSEF 2860</strain>
    </source>
</reference>
<dbReference type="AlphaFoldDB" id="J5J3F8"/>
<dbReference type="Proteomes" id="UP000002762">
    <property type="component" value="Unassembled WGS sequence"/>
</dbReference>